<evidence type="ECO:0000313" key="2">
    <source>
        <dbReference type="EMBL" id="KTD69935.1"/>
    </source>
</evidence>
<evidence type="ECO:0000313" key="5">
    <source>
        <dbReference type="Proteomes" id="UP000255110"/>
    </source>
</evidence>
<dbReference type="AlphaFoldDB" id="A0A378L746"/>
<dbReference type="Proteomes" id="UP000255110">
    <property type="component" value="Unassembled WGS sequence"/>
</dbReference>
<keyword evidence="1" id="KW-0732">Signal</keyword>
<dbReference type="STRING" id="460.Lstg_3376"/>
<evidence type="ECO:0000313" key="4">
    <source>
        <dbReference type="Proteomes" id="UP000054820"/>
    </source>
</evidence>
<organism evidence="3 5">
    <name type="scientific">Legionella steigerwaltii</name>
    <dbReference type="NCBI Taxonomy" id="460"/>
    <lineage>
        <taxon>Bacteria</taxon>
        <taxon>Pseudomonadati</taxon>
        <taxon>Pseudomonadota</taxon>
        <taxon>Gammaproteobacteria</taxon>
        <taxon>Legionellales</taxon>
        <taxon>Legionellaceae</taxon>
        <taxon>Legionella</taxon>
    </lineage>
</organism>
<protein>
    <recommendedName>
        <fullName evidence="6">Secreted protein</fullName>
    </recommendedName>
</protein>
<feature type="signal peptide" evidence="1">
    <location>
        <begin position="1"/>
        <end position="25"/>
    </location>
</feature>
<name>A0A378L746_9GAMM</name>
<sequence length="270" mass="30254">MSFKMKIRIFWFILFSYLCTAKISAAVPADLMFHNKPIDALCFFNMEGKEINLEQCGLAKDKYAVKGQNASLIAKGYIGYNWQDPEYPGPAEGYSYYKFFNAGKNVYWLYTINSGGGTGDFTTLYKVKRKNTNTLEIETLVGGDRCNGGVQDVAVVNDHLNFSQNLTAYDLIALSKNASPQVKAYDDLAACAICCVAKAYYELNLNAQVQLNYVDLDSVKEIQEMPEQGSLQPCFNQLFTSYVTAGKTKLKQNMLDELVAKFNQTCKKSD</sequence>
<dbReference type="Proteomes" id="UP000054820">
    <property type="component" value="Unassembled WGS sequence"/>
</dbReference>
<gene>
    <name evidence="2" type="ORF">Lstg_3376</name>
    <name evidence="3" type="ORF">NCTC11991_00321</name>
</gene>
<feature type="chain" id="PRO_5016837781" description="Secreted protein" evidence="1">
    <location>
        <begin position="26"/>
        <end position="270"/>
    </location>
</feature>
<reference evidence="2 4" key="1">
    <citation type="submission" date="2015-11" db="EMBL/GenBank/DDBJ databases">
        <title>Genomic analysis of 38 Legionella species identifies large and diverse effector repertoires.</title>
        <authorList>
            <person name="Burstein D."/>
            <person name="Amaro F."/>
            <person name="Zusman T."/>
            <person name="Lifshitz Z."/>
            <person name="Cohen O."/>
            <person name="Gilbert J.A."/>
            <person name="Pupko T."/>
            <person name="Shuman H.A."/>
            <person name="Segal G."/>
        </authorList>
    </citation>
    <scope>NUCLEOTIDE SEQUENCE [LARGE SCALE GENOMIC DNA]</scope>
    <source>
        <strain evidence="2 4">SC-18-C9</strain>
    </source>
</reference>
<dbReference type="EMBL" id="LNYZ01000043">
    <property type="protein sequence ID" value="KTD69935.1"/>
    <property type="molecule type" value="Genomic_DNA"/>
</dbReference>
<evidence type="ECO:0008006" key="6">
    <source>
        <dbReference type="Google" id="ProtNLM"/>
    </source>
</evidence>
<accession>A0A378L746</accession>
<evidence type="ECO:0000313" key="3">
    <source>
        <dbReference type="EMBL" id="STY21752.1"/>
    </source>
</evidence>
<keyword evidence="4" id="KW-1185">Reference proteome</keyword>
<dbReference type="EMBL" id="UGOY01000001">
    <property type="protein sequence ID" value="STY21752.1"/>
    <property type="molecule type" value="Genomic_DNA"/>
</dbReference>
<reference evidence="3 5" key="2">
    <citation type="submission" date="2018-06" db="EMBL/GenBank/DDBJ databases">
        <authorList>
            <consortium name="Pathogen Informatics"/>
            <person name="Doyle S."/>
        </authorList>
    </citation>
    <scope>NUCLEOTIDE SEQUENCE [LARGE SCALE GENOMIC DNA]</scope>
    <source>
        <strain evidence="3 5">NCTC11991</strain>
    </source>
</reference>
<evidence type="ECO:0000256" key="1">
    <source>
        <dbReference type="SAM" id="SignalP"/>
    </source>
</evidence>
<proteinExistence type="predicted"/>